<dbReference type="EMBL" id="CP041345">
    <property type="protein sequence ID" value="QKG80125.1"/>
    <property type="molecule type" value="Genomic_DNA"/>
</dbReference>
<sequence length="131" mass="15882">MKPLRINAEIDSPEIFFNPESRVFSISGISHPENPKEFYQQVIDWLDEFYEYMKNQEPSKIIVDLNFRYINSTSYKYLREVLRKIATFRDSNFEVEVLWYYHEEDEELLHEGVVLFELPDINLPYKCIPYN</sequence>
<evidence type="ECO:0000313" key="3">
    <source>
        <dbReference type="Proteomes" id="UP000500961"/>
    </source>
</evidence>
<gene>
    <name evidence="2" type="ORF">FHG85_07580</name>
</gene>
<protein>
    <submittedName>
        <fullName evidence="2">DUF1987 domain-containing protein</fullName>
    </submittedName>
</protein>
<dbReference type="AlphaFoldDB" id="A0A7D4CRH7"/>
<keyword evidence="3" id="KW-1185">Reference proteome</keyword>
<feature type="domain" description="SiaC family regulatory phosphoprotein" evidence="1">
    <location>
        <begin position="7"/>
        <end position="113"/>
    </location>
</feature>
<dbReference type="RefSeq" id="WP_173074565.1">
    <property type="nucleotide sequence ID" value="NZ_CP041345.1"/>
</dbReference>
<evidence type="ECO:0000313" key="2">
    <source>
        <dbReference type="EMBL" id="QKG80125.1"/>
    </source>
</evidence>
<dbReference type="Pfam" id="PF09345">
    <property type="entry name" value="SiaC"/>
    <property type="match status" value="1"/>
</dbReference>
<organism evidence="2 3">
    <name type="scientific">Tenuifilum thalassicum</name>
    <dbReference type="NCBI Taxonomy" id="2590900"/>
    <lineage>
        <taxon>Bacteria</taxon>
        <taxon>Pseudomonadati</taxon>
        <taxon>Bacteroidota</taxon>
        <taxon>Bacteroidia</taxon>
        <taxon>Bacteroidales</taxon>
        <taxon>Tenuifilaceae</taxon>
        <taxon>Tenuifilum</taxon>
    </lineage>
</organism>
<dbReference type="InterPro" id="IPR018530">
    <property type="entry name" value="SiaC"/>
</dbReference>
<evidence type="ECO:0000259" key="1">
    <source>
        <dbReference type="Pfam" id="PF09345"/>
    </source>
</evidence>
<dbReference type="Proteomes" id="UP000500961">
    <property type="component" value="Chromosome"/>
</dbReference>
<accession>A0A7D4CRH7</accession>
<dbReference type="KEGG" id="ttz:FHG85_07580"/>
<reference evidence="2 3" key="1">
    <citation type="submission" date="2019-07" db="EMBL/GenBank/DDBJ databases">
        <title>Thalassofilum flectens gen. nov., sp. nov., a novel moderate thermophilic anaerobe from a shallow sea hot spring in Kunashir Island (Russia), representing a new family in the order Bacteroidales, and proposal of Thalassofilacea fam. nov.</title>
        <authorList>
            <person name="Kochetkova T.V."/>
            <person name="Podosokorskaya O.A."/>
            <person name="Novikov A."/>
            <person name="Elcheninov A.G."/>
            <person name="Toshchakov S.V."/>
            <person name="Kublanov I.V."/>
        </authorList>
    </citation>
    <scope>NUCLEOTIDE SEQUENCE [LARGE SCALE GENOMIC DNA]</scope>
    <source>
        <strain evidence="2 3">38-H</strain>
    </source>
</reference>
<name>A0A7D4CRH7_9BACT</name>
<proteinExistence type="predicted"/>